<proteinExistence type="predicted"/>
<reference evidence="2 3" key="1">
    <citation type="journal article" date="2015" name="Genome Announc.">
        <title>Expanding the biotechnology potential of lactobacilli through comparative genomics of 213 strains and associated genera.</title>
        <authorList>
            <person name="Sun Z."/>
            <person name="Harris H.M."/>
            <person name="McCann A."/>
            <person name="Guo C."/>
            <person name="Argimon S."/>
            <person name="Zhang W."/>
            <person name="Yang X."/>
            <person name="Jeffery I.B."/>
            <person name="Cooney J.C."/>
            <person name="Kagawa T.F."/>
            <person name="Liu W."/>
            <person name="Song Y."/>
            <person name="Salvetti E."/>
            <person name="Wrobel A."/>
            <person name="Rasinkangas P."/>
            <person name="Parkhill J."/>
            <person name="Rea M.C."/>
            <person name="O'Sullivan O."/>
            <person name="Ritari J."/>
            <person name="Douillard F.P."/>
            <person name="Paul Ross R."/>
            <person name="Yang R."/>
            <person name="Briner A.E."/>
            <person name="Felis G.E."/>
            <person name="de Vos W.M."/>
            <person name="Barrangou R."/>
            <person name="Klaenhammer T.R."/>
            <person name="Caufield P.W."/>
            <person name="Cui Y."/>
            <person name="Zhang H."/>
            <person name="O'Toole P.W."/>
        </authorList>
    </citation>
    <scope>NUCLEOTIDE SEQUENCE [LARGE SCALE GENOMIC DNA]</scope>
    <source>
        <strain evidence="2 3">DSM 19394</strain>
    </source>
</reference>
<keyword evidence="1" id="KW-0732">Signal</keyword>
<dbReference type="PATRIC" id="fig|1423715.3.peg.1871"/>
<organism evidence="2 3">
    <name type="scientific">Levilactobacillus acidifarinae DSM 19394 = JCM 15949</name>
    <dbReference type="NCBI Taxonomy" id="1423715"/>
    <lineage>
        <taxon>Bacteria</taxon>
        <taxon>Bacillati</taxon>
        <taxon>Bacillota</taxon>
        <taxon>Bacilli</taxon>
        <taxon>Lactobacillales</taxon>
        <taxon>Lactobacillaceae</taxon>
        <taxon>Levilactobacillus</taxon>
    </lineage>
</organism>
<comment type="caution">
    <text evidence="2">The sequence shown here is derived from an EMBL/GenBank/DDBJ whole genome shotgun (WGS) entry which is preliminary data.</text>
</comment>
<accession>A0A0R1LK45</accession>
<dbReference type="OrthoDB" id="2287947at2"/>
<dbReference type="EMBL" id="AZDV01000003">
    <property type="protein sequence ID" value="KRK96332.1"/>
    <property type="molecule type" value="Genomic_DNA"/>
</dbReference>
<keyword evidence="3" id="KW-1185">Reference proteome</keyword>
<evidence type="ECO:0008006" key="4">
    <source>
        <dbReference type="Google" id="ProtNLM"/>
    </source>
</evidence>
<dbReference type="AlphaFoldDB" id="A0A0R1LK45"/>
<dbReference type="RefSeq" id="WP_057800704.1">
    <property type="nucleotide sequence ID" value="NZ_AZDV01000003.1"/>
</dbReference>
<sequence length="146" mass="16774">MKFKNIWWLALVSLGLIGGGYALNSSQSAQAKTRYTTKTTPVKARGTWYSRTAWAGKMVIQKHAVRWYQQTNGKWQLAHQLKGKKLVVRHDKRQNHAVFGFFTPKQKYDDFSYLTTEKVDGKRTAALVNLNGYTYYHTMPLARAAD</sequence>
<name>A0A0R1LK45_9LACO</name>
<evidence type="ECO:0000313" key="3">
    <source>
        <dbReference type="Proteomes" id="UP000051955"/>
    </source>
</evidence>
<feature type="signal peptide" evidence="1">
    <location>
        <begin position="1"/>
        <end position="31"/>
    </location>
</feature>
<dbReference type="Proteomes" id="UP000051955">
    <property type="component" value="Unassembled WGS sequence"/>
</dbReference>
<feature type="chain" id="PRO_5006407386" description="Extracellular protein" evidence="1">
    <location>
        <begin position="32"/>
        <end position="146"/>
    </location>
</feature>
<evidence type="ECO:0000313" key="2">
    <source>
        <dbReference type="EMBL" id="KRK96332.1"/>
    </source>
</evidence>
<gene>
    <name evidence="2" type="ORF">FD25_GL001821</name>
</gene>
<protein>
    <recommendedName>
        <fullName evidence="4">Extracellular protein</fullName>
    </recommendedName>
</protein>
<evidence type="ECO:0000256" key="1">
    <source>
        <dbReference type="SAM" id="SignalP"/>
    </source>
</evidence>